<evidence type="ECO:0000313" key="5">
    <source>
        <dbReference type="EMBL" id="KAK8568164.1"/>
    </source>
</evidence>
<dbReference type="PROSITE" id="PS00018">
    <property type="entry name" value="EF_HAND_1"/>
    <property type="match status" value="2"/>
</dbReference>
<evidence type="ECO:0000313" key="6">
    <source>
        <dbReference type="Proteomes" id="UP001472677"/>
    </source>
</evidence>
<keyword evidence="2" id="KW-0677">Repeat</keyword>
<dbReference type="EMBL" id="JBBPBM010000009">
    <property type="protein sequence ID" value="KAK8568164.1"/>
    <property type="molecule type" value="Genomic_DNA"/>
</dbReference>
<dbReference type="SUPFAM" id="SSF47473">
    <property type="entry name" value="EF-hand"/>
    <property type="match status" value="1"/>
</dbReference>
<dbReference type="InterPro" id="IPR011992">
    <property type="entry name" value="EF-hand-dom_pair"/>
</dbReference>
<keyword evidence="6" id="KW-1185">Reference proteome</keyword>
<dbReference type="Proteomes" id="UP001472677">
    <property type="component" value="Unassembled WGS sequence"/>
</dbReference>
<dbReference type="PANTHER" id="PTHR10891">
    <property type="entry name" value="EF-HAND CALCIUM-BINDING DOMAIN CONTAINING PROTEIN"/>
    <property type="match status" value="1"/>
</dbReference>
<accession>A0ABR2EZM8</accession>
<feature type="domain" description="EF-hand" evidence="4">
    <location>
        <begin position="60"/>
        <end position="95"/>
    </location>
</feature>
<reference evidence="5 6" key="1">
    <citation type="journal article" date="2024" name="G3 (Bethesda)">
        <title>Genome assembly of Hibiscus sabdariffa L. provides insights into metabolisms of medicinal natural products.</title>
        <authorList>
            <person name="Kim T."/>
        </authorList>
    </citation>
    <scope>NUCLEOTIDE SEQUENCE [LARGE SCALE GENOMIC DNA]</scope>
    <source>
        <strain evidence="5">TK-2024</strain>
        <tissue evidence="5">Old leaves</tissue>
    </source>
</reference>
<evidence type="ECO:0000256" key="3">
    <source>
        <dbReference type="ARBA" id="ARBA00022837"/>
    </source>
</evidence>
<gene>
    <name evidence="5" type="ORF">V6N12_006724</name>
</gene>
<dbReference type="CDD" id="cd00051">
    <property type="entry name" value="EFh"/>
    <property type="match status" value="1"/>
</dbReference>
<evidence type="ECO:0000256" key="2">
    <source>
        <dbReference type="ARBA" id="ARBA00022737"/>
    </source>
</evidence>
<keyword evidence="3" id="KW-0106">Calcium</keyword>
<feature type="domain" description="EF-hand" evidence="4">
    <location>
        <begin position="96"/>
        <end position="131"/>
    </location>
</feature>
<dbReference type="InterPro" id="IPR018247">
    <property type="entry name" value="EF_Hand_1_Ca_BS"/>
</dbReference>
<dbReference type="Gene3D" id="1.10.238.10">
    <property type="entry name" value="EF-hand"/>
    <property type="match status" value="1"/>
</dbReference>
<evidence type="ECO:0000259" key="4">
    <source>
        <dbReference type="PROSITE" id="PS50222"/>
    </source>
</evidence>
<protein>
    <recommendedName>
        <fullName evidence="4">EF-hand domain-containing protein</fullName>
    </recommendedName>
</protein>
<name>A0ABR2EZM8_9ROSI</name>
<sequence>MPVFSNSSTSFRKTISCPNHCACLLATEETWLKKYPRTFGWPIFMEMGDFVEVHQRSSGISNDNGHTAFRTFDLDCDGKISAEEVMEMLRRLWENCSLEECKKMVRAVDTDGDGMVDMDEFMNHDHEARVKETFHFSLDLTDSFLDIKRHLL</sequence>
<organism evidence="5 6">
    <name type="scientific">Hibiscus sabdariffa</name>
    <name type="common">roselle</name>
    <dbReference type="NCBI Taxonomy" id="183260"/>
    <lineage>
        <taxon>Eukaryota</taxon>
        <taxon>Viridiplantae</taxon>
        <taxon>Streptophyta</taxon>
        <taxon>Embryophyta</taxon>
        <taxon>Tracheophyta</taxon>
        <taxon>Spermatophyta</taxon>
        <taxon>Magnoliopsida</taxon>
        <taxon>eudicotyledons</taxon>
        <taxon>Gunneridae</taxon>
        <taxon>Pentapetalae</taxon>
        <taxon>rosids</taxon>
        <taxon>malvids</taxon>
        <taxon>Malvales</taxon>
        <taxon>Malvaceae</taxon>
        <taxon>Malvoideae</taxon>
        <taxon>Hibiscus</taxon>
    </lineage>
</organism>
<proteinExistence type="predicted"/>
<keyword evidence="1" id="KW-0479">Metal-binding</keyword>
<dbReference type="InterPro" id="IPR039647">
    <property type="entry name" value="EF_hand_pair_protein_CML-like"/>
</dbReference>
<comment type="caution">
    <text evidence="5">The sequence shown here is derived from an EMBL/GenBank/DDBJ whole genome shotgun (WGS) entry which is preliminary data.</text>
</comment>
<dbReference type="InterPro" id="IPR002048">
    <property type="entry name" value="EF_hand_dom"/>
</dbReference>
<dbReference type="PROSITE" id="PS50222">
    <property type="entry name" value="EF_HAND_2"/>
    <property type="match status" value="2"/>
</dbReference>
<evidence type="ECO:0000256" key="1">
    <source>
        <dbReference type="ARBA" id="ARBA00022723"/>
    </source>
</evidence>
<dbReference type="Pfam" id="PF13499">
    <property type="entry name" value="EF-hand_7"/>
    <property type="match status" value="1"/>
</dbReference>
<dbReference type="SMART" id="SM00054">
    <property type="entry name" value="EFh"/>
    <property type="match status" value="2"/>
</dbReference>